<feature type="compositionally biased region" description="Basic and acidic residues" evidence="1">
    <location>
        <begin position="93"/>
        <end position="103"/>
    </location>
</feature>
<feature type="region of interest" description="Disordered" evidence="1">
    <location>
        <begin position="131"/>
        <end position="152"/>
    </location>
</feature>
<protein>
    <submittedName>
        <fullName evidence="3">Uncharacterized protein</fullName>
    </submittedName>
</protein>
<gene>
    <name evidence="3" type="ORF">QTH91_00515</name>
</gene>
<feature type="compositionally biased region" description="Low complexity" evidence="1">
    <location>
        <begin position="131"/>
        <end position="144"/>
    </location>
</feature>
<feature type="region of interest" description="Disordered" evidence="1">
    <location>
        <begin position="176"/>
        <end position="203"/>
    </location>
</feature>
<feature type="region of interest" description="Disordered" evidence="1">
    <location>
        <begin position="93"/>
        <end position="118"/>
    </location>
</feature>
<keyword evidence="2" id="KW-1133">Transmembrane helix</keyword>
<feature type="region of interest" description="Disordered" evidence="1">
    <location>
        <begin position="222"/>
        <end position="263"/>
    </location>
</feature>
<keyword evidence="4" id="KW-1185">Reference proteome</keyword>
<evidence type="ECO:0000256" key="2">
    <source>
        <dbReference type="SAM" id="Phobius"/>
    </source>
</evidence>
<feature type="compositionally biased region" description="Basic and acidic residues" evidence="1">
    <location>
        <begin position="244"/>
        <end position="263"/>
    </location>
</feature>
<dbReference type="RefSeq" id="WP_286658080.1">
    <property type="nucleotide sequence ID" value="NZ_JASZYV010000001.1"/>
</dbReference>
<dbReference type="Proteomes" id="UP001174908">
    <property type="component" value="Unassembled WGS sequence"/>
</dbReference>
<name>A0ABT7N4S8_9BURK</name>
<accession>A0ABT7N4S8</accession>
<proteinExistence type="predicted"/>
<keyword evidence="2" id="KW-0472">Membrane</keyword>
<organism evidence="3 4">
    <name type="scientific">Variovorax dokdonensis</name>
    <dbReference type="NCBI Taxonomy" id="344883"/>
    <lineage>
        <taxon>Bacteria</taxon>
        <taxon>Pseudomonadati</taxon>
        <taxon>Pseudomonadota</taxon>
        <taxon>Betaproteobacteria</taxon>
        <taxon>Burkholderiales</taxon>
        <taxon>Comamonadaceae</taxon>
        <taxon>Variovorax</taxon>
    </lineage>
</organism>
<evidence type="ECO:0000256" key="1">
    <source>
        <dbReference type="SAM" id="MobiDB-lite"/>
    </source>
</evidence>
<feature type="transmembrane region" description="Helical" evidence="2">
    <location>
        <begin position="7"/>
        <end position="28"/>
    </location>
</feature>
<evidence type="ECO:0000313" key="4">
    <source>
        <dbReference type="Proteomes" id="UP001174908"/>
    </source>
</evidence>
<feature type="compositionally biased region" description="Low complexity" evidence="1">
    <location>
        <begin position="176"/>
        <end position="191"/>
    </location>
</feature>
<feature type="transmembrane region" description="Helical" evidence="2">
    <location>
        <begin position="34"/>
        <end position="53"/>
    </location>
</feature>
<sequence>MAVRRITPLLVAGYAALVAAMVCFGMGLVLEGTWAAGAAVVGLMLVWFAHRVVDAPARAAKAAEKAAAKAAAAAARGPSPFNFSTLAANGEVVQEREEDHHALDDDEEQARPAKVVASRPAEVQAQLVAQAEPAAAPDAQALPAEHAEEQSPARILSLEEVKADMALLRQAMLASRPATTPSASPAVPEAAGHQPSSATGTRPPAAVADLFARTEVAGLEVSFDEHAPGSDEAAAFPKTELSGIDERRAREDDFPKTQFERPN</sequence>
<evidence type="ECO:0000313" key="3">
    <source>
        <dbReference type="EMBL" id="MDM0042951.1"/>
    </source>
</evidence>
<reference evidence="3" key="1">
    <citation type="submission" date="2023-06" db="EMBL/GenBank/DDBJ databases">
        <authorList>
            <person name="Jiang Y."/>
            <person name="Liu Q."/>
        </authorList>
    </citation>
    <scope>NUCLEOTIDE SEQUENCE</scope>
    <source>
        <strain evidence="3">CGMCC 1.12089</strain>
    </source>
</reference>
<dbReference type="EMBL" id="JASZYV010000001">
    <property type="protein sequence ID" value="MDM0042951.1"/>
    <property type="molecule type" value="Genomic_DNA"/>
</dbReference>
<comment type="caution">
    <text evidence="3">The sequence shown here is derived from an EMBL/GenBank/DDBJ whole genome shotgun (WGS) entry which is preliminary data.</text>
</comment>
<keyword evidence="2" id="KW-0812">Transmembrane</keyword>